<feature type="compositionally biased region" description="Acidic residues" evidence="1">
    <location>
        <begin position="151"/>
        <end position="165"/>
    </location>
</feature>
<dbReference type="EMBL" id="CP042808">
    <property type="protein sequence ID" value="QEE86206.1"/>
    <property type="molecule type" value="Genomic_DNA"/>
</dbReference>
<dbReference type="Pfam" id="PF17954">
    <property type="entry name" value="Pirin_C_2"/>
    <property type="match status" value="1"/>
</dbReference>
<dbReference type="PANTHER" id="PTHR43212:SF3">
    <property type="entry name" value="QUERCETIN 2,3-DIOXYGENASE"/>
    <property type="match status" value="1"/>
</dbReference>
<dbReference type="InterPro" id="IPR041602">
    <property type="entry name" value="Quercetinase_C"/>
</dbReference>
<dbReference type="InterPro" id="IPR011051">
    <property type="entry name" value="RmlC_Cupin_sf"/>
</dbReference>
<feature type="domain" description="Quercetin 2,3-dioxygenase C-terminal cupin" evidence="2">
    <location>
        <begin position="170"/>
        <end position="246"/>
    </location>
</feature>
<evidence type="ECO:0000313" key="4">
    <source>
        <dbReference type="Proteomes" id="UP000287027"/>
    </source>
</evidence>
<gene>
    <name evidence="3" type="ORF">EOV40_011105</name>
</gene>
<accession>A0A5B9GNE3</accession>
<evidence type="ECO:0000259" key="2">
    <source>
        <dbReference type="Pfam" id="PF17954"/>
    </source>
</evidence>
<evidence type="ECO:0000313" key="3">
    <source>
        <dbReference type="EMBL" id="QEE86206.1"/>
    </source>
</evidence>
<sequence length="249" mass="26686">MITIRQAPTLGSAHSDTLILRCHFAFADYQDPAHIHDGRLRVLNLGMLKPEQAYHLGPEANVDILTWLSAGSLVSHADGFEQEEVGQGGLHLLSTGTGCKRLEWSAGPEGATFIQFWFMADVEGVAPTQEVRASFPQLEDGGFRILASGFPEDDPEEDDPEEDGQITDGAPVTLTARARLLHAVIPAAEGAAYSTTLGRDLYLLVVSGIVTIDGYVLHCGDAAAITGQQDIVVIAQEKAELLLVDVASR</sequence>
<evidence type="ECO:0000256" key="1">
    <source>
        <dbReference type="SAM" id="MobiDB-lite"/>
    </source>
</evidence>
<dbReference type="AlphaFoldDB" id="A0A5B9GNE3"/>
<protein>
    <recommendedName>
        <fullName evidence="2">Quercetin 2,3-dioxygenase C-terminal cupin domain-containing protein</fullName>
    </recommendedName>
</protein>
<name>A0A5B9GNE3_9PROT</name>
<keyword evidence="4" id="KW-1185">Reference proteome</keyword>
<feature type="region of interest" description="Disordered" evidence="1">
    <location>
        <begin position="146"/>
        <end position="168"/>
    </location>
</feature>
<dbReference type="KEGG" id="aoy:EOV40_011105"/>
<dbReference type="Proteomes" id="UP000287027">
    <property type="component" value="Chromosome"/>
</dbReference>
<dbReference type="InterPro" id="IPR012093">
    <property type="entry name" value="Pirin"/>
</dbReference>
<dbReference type="PANTHER" id="PTHR43212">
    <property type="entry name" value="QUERCETIN 2,3-DIOXYGENASE"/>
    <property type="match status" value="1"/>
</dbReference>
<proteinExistence type="predicted"/>
<dbReference type="RefSeq" id="WP_128106006.1">
    <property type="nucleotide sequence ID" value="NZ_CP042808.1"/>
</dbReference>
<dbReference type="InterPro" id="IPR014710">
    <property type="entry name" value="RmlC-like_jellyroll"/>
</dbReference>
<organism evidence="3 4">
    <name type="scientific">Acetobacter oryzoeni</name>
    <dbReference type="NCBI Taxonomy" id="2500548"/>
    <lineage>
        <taxon>Bacteria</taxon>
        <taxon>Pseudomonadati</taxon>
        <taxon>Pseudomonadota</taxon>
        <taxon>Alphaproteobacteria</taxon>
        <taxon>Acetobacterales</taxon>
        <taxon>Acetobacteraceae</taxon>
        <taxon>Acetobacter</taxon>
    </lineage>
</organism>
<dbReference type="Gene3D" id="2.60.120.10">
    <property type="entry name" value="Jelly Rolls"/>
    <property type="match status" value="2"/>
</dbReference>
<reference evidence="3 4" key="1">
    <citation type="submission" date="2019-08" db="EMBL/GenBank/DDBJ databases">
        <title>Acetobacter oryzioeni sp. nov., isolated from Korean rice wine vinegar.</title>
        <authorList>
            <person name="Baek J.H."/>
            <person name="Kim K.H."/>
            <person name="Jeon C.O."/>
            <person name="Han D.M."/>
        </authorList>
    </citation>
    <scope>NUCLEOTIDE SEQUENCE [LARGE SCALE GENOMIC DNA]</scope>
    <source>
        <strain evidence="3 4">B6</strain>
    </source>
</reference>
<dbReference type="SUPFAM" id="SSF51182">
    <property type="entry name" value="RmlC-like cupins"/>
    <property type="match status" value="1"/>
</dbReference>